<dbReference type="WBParaSite" id="HCON_00171430-00001">
    <property type="protein sequence ID" value="HCON_00171430-00001"/>
    <property type="gene ID" value="HCON_00171430"/>
</dbReference>
<accession>A0A7I4Z0Z6</accession>
<organism evidence="1 2">
    <name type="scientific">Haemonchus contortus</name>
    <name type="common">Barber pole worm</name>
    <dbReference type="NCBI Taxonomy" id="6289"/>
    <lineage>
        <taxon>Eukaryota</taxon>
        <taxon>Metazoa</taxon>
        <taxon>Ecdysozoa</taxon>
        <taxon>Nematoda</taxon>
        <taxon>Chromadorea</taxon>
        <taxon>Rhabditida</taxon>
        <taxon>Rhabditina</taxon>
        <taxon>Rhabditomorpha</taxon>
        <taxon>Strongyloidea</taxon>
        <taxon>Trichostrongylidae</taxon>
        <taxon>Haemonchus</taxon>
    </lineage>
</organism>
<dbReference type="AlphaFoldDB" id="A0A7I4Z0Z6"/>
<reference evidence="2" key="1">
    <citation type="submission" date="2020-12" db="UniProtKB">
        <authorList>
            <consortium name="WormBaseParasite"/>
        </authorList>
    </citation>
    <scope>IDENTIFICATION</scope>
    <source>
        <strain evidence="2">MHco3</strain>
    </source>
</reference>
<evidence type="ECO:0000313" key="2">
    <source>
        <dbReference type="WBParaSite" id="HCON_00171430-00001"/>
    </source>
</evidence>
<sequence>MASFIVHDQSRDQSRDRSLATGRQSLVRWVRDERPVARLIARPVARLITPLVALSVEEAALVMGVAVDGPEQIARSVEEAALVMGAAVDGPEQIARSVERPVERSVARLVADPAHERLVVDYGRCQWFLSSP</sequence>
<protein>
    <submittedName>
        <fullName evidence="2">T2SSF domain-containing protein</fullName>
    </submittedName>
</protein>
<keyword evidence="1" id="KW-1185">Reference proteome</keyword>
<proteinExistence type="predicted"/>
<name>A0A7I4Z0Z6_HAECO</name>
<evidence type="ECO:0000313" key="1">
    <source>
        <dbReference type="Proteomes" id="UP000025227"/>
    </source>
</evidence>
<dbReference type="Proteomes" id="UP000025227">
    <property type="component" value="Unplaced"/>
</dbReference>